<dbReference type="EMBL" id="CP013290">
    <property type="protein sequence ID" value="APH01812.1"/>
    <property type="molecule type" value="Genomic_DNA"/>
</dbReference>
<keyword evidence="4 11" id="KW-0808">Transferase</keyword>
<evidence type="ECO:0000256" key="2">
    <source>
        <dbReference type="ARBA" id="ARBA00022475"/>
    </source>
</evidence>
<name>A0A1L3MHP1_9MICO</name>
<evidence type="ECO:0000256" key="7">
    <source>
        <dbReference type="ARBA" id="ARBA00037904"/>
    </source>
</evidence>
<sequence>MRAPAGHGLPSVSVVIPARNDAVALRTCLTLLARQHVPPLEVVVVDNGSSDDTAAVARAHGATVMHEPRVGIPPAAATGYDAARGEVIARLDADSRPGPGWVEGVARAMADPAVSAVTGTGTFYDLPRPLGPPVAALYLGAYYVLSHLALGQTALWGSSMAVRRSTWLAVRHEVHREDPEVHDDMDLAFVLGPGRRVRLARGLHVGVSARSLRGAAQVRRRFARAVRTLELNWQVHPPWLRWRDRIERARLEVSDRAGRLSRR</sequence>
<evidence type="ECO:0000313" key="14">
    <source>
        <dbReference type="Proteomes" id="UP000593998"/>
    </source>
</evidence>
<dbReference type="RefSeq" id="WP_072624970.1">
    <property type="nucleotide sequence ID" value="NZ_CP013290.1"/>
</dbReference>
<evidence type="ECO:0000256" key="4">
    <source>
        <dbReference type="ARBA" id="ARBA00022679"/>
    </source>
</evidence>
<protein>
    <recommendedName>
        <fullName evidence="9">4,4'-diaponeurosporenoate glycosyltransferase</fullName>
    </recommendedName>
</protein>
<evidence type="ECO:0000256" key="3">
    <source>
        <dbReference type="ARBA" id="ARBA00022676"/>
    </source>
</evidence>
<keyword evidence="13" id="KW-1185">Reference proteome</keyword>
<comment type="similarity">
    <text evidence="8">Belongs to the glycosyltransferase 2 family. CrtQ subfamily.</text>
</comment>
<dbReference type="Gene3D" id="3.90.550.10">
    <property type="entry name" value="Spore Coat Polysaccharide Biosynthesis Protein SpsA, Chain A"/>
    <property type="match status" value="1"/>
</dbReference>
<evidence type="ECO:0000259" key="10">
    <source>
        <dbReference type="Pfam" id="PF00535"/>
    </source>
</evidence>
<proteinExistence type="inferred from homology"/>
<dbReference type="Pfam" id="PF00535">
    <property type="entry name" value="Glycos_transf_2"/>
    <property type="match status" value="1"/>
</dbReference>
<reference evidence="11 13" key="1">
    <citation type="submission" date="2015-11" db="EMBL/GenBank/DDBJ databases">
        <authorList>
            <person name="Zhang Y."/>
            <person name="Guo Z."/>
        </authorList>
    </citation>
    <scope>NUCLEOTIDE SEQUENCE [LARGE SCALE GENOMIC DNA]</scope>
    <source>
        <strain evidence="11 13">YFY001</strain>
    </source>
</reference>
<dbReference type="PANTHER" id="PTHR43646">
    <property type="entry name" value="GLYCOSYLTRANSFERASE"/>
    <property type="match status" value="1"/>
</dbReference>
<evidence type="ECO:0000313" key="13">
    <source>
        <dbReference type="Proteomes" id="UP000182938"/>
    </source>
</evidence>
<dbReference type="EMBL" id="CP062789">
    <property type="protein sequence ID" value="QOK21741.1"/>
    <property type="molecule type" value="Genomic_DNA"/>
</dbReference>
<comment type="pathway">
    <text evidence="7">Carotenoid biosynthesis; staphyloxanthin biosynthesis; staphyloxanthin from farnesyl diphosphate: step 4/5.</text>
</comment>
<accession>A0A1L3MHP1</accession>
<dbReference type="CDD" id="cd00761">
    <property type="entry name" value="Glyco_tranf_GTA_type"/>
    <property type="match status" value="1"/>
</dbReference>
<dbReference type="PANTHER" id="PTHR43646:SF2">
    <property type="entry name" value="GLYCOSYLTRANSFERASE 2-LIKE DOMAIN-CONTAINING PROTEIN"/>
    <property type="match status" value="1"/>
</dbReference>
<evidence type="ECO:0000256" key="1">
    <source>
        <dbReference type="ARBA" id="ARBA00004236"/>
    </source>
</evidence>
<dbReference type="InterPro" id="IPR001173">
    <property type="entry name" value="Glyco_trans_2-like"/>
</dbReference>
<evidence type="ECO:0000256" key="6">
    <source>
        <dbReference type="ARBA" id="ARBA00037281"/>
    </source>
</evidence>
<gene>
    <name evidence="11" type="ORF">ASJ30_09970</name>
    <name evidence="12" type="ORF">IGS73_11375</name>
</gene>
<dbReference type="InterPro" id="IPR029044">
    <property type="entry name" value="Nucleotide-diphossugar_trans"/>
</dbReference>
<evidence type="ECO:0000256" key="9">
    <source>
        <dbReference type="ARBA" id="ARBA00040345"/>
    </source>
</evidence>
<dbReference type="SUPFAM" id="SSF53448">
    <property type="entry name" value="Nucleotide-diphospho-sugar transferases"/>
    <property type="match status" value="1"/>
</dbReference>
<feature type="domain" description="Glycosyltransferase 2-like" evidence="10">
    <location>
        <begin position="13"/>
        <end position="126"/>
    </location>
</feature>
<keyword evidence="2" id="KW-1003">Cell membrane</keyword>
<comment type="subcellular location">
    <subcellularLocation>
        <location evidence="1">Cell membrane</location>
    </subcellularLocation>
</comment>
<dbReference type="AlphaFoldDB" id="A0A1L3MHP1"/>
<dbReference type="KEGG" id="jte:ASJ30_09970"/>
<evidence type="ECO:0000256" key="5">
    <source>
        <dbReference type="ARBA" id="ARBA00023136"/>
    </source>
</evidence>
<keyword evidence="5" id="KW-0472">Membrane</keyword>
<evidence type="ECO:0000313" key="12">
    <source>
        <dbReference type="EMBL" id="QOK21741.1"/>
    </source>
</evidence>
<reference evidence="12 14" key="2">
    <citation type="submission" date="2020-10" db="EMBL/GenBank/DDBJ databases">
        <title>Janibacter indicus TT2 genome sequence.</title>
        <authorList>
            <person name="Lee K."/>
            <person name="Ganzorig M."/>
        </authorList>
    </citation>
    <scope>NUCLEOTIDE SEQUENCE [LARGE SCALE GENOMIC DNA]</scope>
    <source>
        <strain evidence="12 14">TT2</strain>
    </source>
</reference>
<organism evidence="11 13">
    <name type="scientific">Janibacter indicus</name>
    <dbReference type="NCBI Taxonomy" id="857417"/>
    <lineage>
        <taxon>Bacteria</taxon>
        <taxon>Bacillati</taxon>
        <taxon>Actinomycetota</taxon>
        <taxon>Actinomycetes</taxon>
        <taxon>Micrococcales</taxon>
        <taxon>Intrasporangiaceae</taxon>
        <taxon>Janibacter</taxon>
    </lineage>
</organism>
<evidence type="ECO:0000256" key="8">
    <source>
        <dbReference type="ARBA" id="ARBA00038120"/>
    </source>
</evidence>
<dbReference type="GO" id="GO:0016757">
    <property type="term" value="F:glycosyltransferase activity"/>
    <property type="evidence" value="ECO:0007669"/>
    <property type="project" value="UniProtKB-KW"/>
</dbReference>
<keyword evidence="3" id="KW-0328">Glycosyltransferase</keyword>
<dbReference type="GO" id="GO:0005886">
    <property type="term" value="C:plasma membrane"/>
    <property type="evidence" value="ECO:0007669"/>
    <property type="project" value="UniProtKB-SubCell"/>
</dbReference>
<comment type="function">
    <text evidence="6">Catalyzes the glycosylation of 4,4'-diaponeurosporenoate, i.e. the esterification of glucose at the C1'' position with the carboxyl group of 4,4'-diaponeurosporenic acid, to form glycosyl-4,4'-diaponeurosporenoate. This is a step in the biosynthesis of staphyloxanthin, an orange pigment present in most staphylococci strains.</text>
</comment>
<dbReference type="Proteomes" id="UP000182938">
    <property type="component" value="Chromosome"/>
</dbReference>
<dbReference type="Proteomes" id="UP000593998">
    <property type="component" value="Chromosome"/>
</dbReference>
<evidence type="ECO:0000313" key="11">
    <source>
        <dbReference type="EMBL" id="APH01812.1"/>
    </source>
</evidence>